<evidence type="ECO:0000256" key="4">
    <source>
        <dbReference type="ARBA" id="ARBA00023014"/>
    </source>
</evidence>
<keyword evidence="3" id="KW-0408">Iron</keyword>
<dbReference type="PANTHER" id="PTHR21496">
    <property type="entry name" value="FERREDOXIN-RELATED"/>
    <property type="match status" value="1"/>
</dbReference>
<keyword evidence="4" id="KW-0411">Iron-sulfur</keyword>
<accession>A0A1F4VF55</accession>
<keyword evidence="1" id="KW-0001">2Fe-2S</keyword>
<comment type="caution">
    <text evidence="6">The sequence shown here is derived from an EMBL/GenBank/DDBJ whole genome shotgun (WGS) entry which is preliminary data.</text>
</comment>
<dbReference type="GO" id="GO:0046872">
    <property type="term" value="F:metal ion binding"/>
    <property type="evidence" value="ECO:0007669"/>
    <property type="project" value="UniProtKB-KW"/>
</dbReference>
<dbReference type="InterPro" id="IPR036922">
    <property type="entry name" value="Rieske_2Fe-2S_sf"/>
</dbReference>
<dbReference type="PROSITE" id="PS51296">
    <property type="entry name" value="RIESKE"/>
    <property type="match status" value="1"/>
</dbReference>
<keyword evidence="2" id="KW-0479">Metal-binding</keyword>
<sequence length="106" mass="11423">MADFVKVANTKDIPVNSIKPFRINGVPVAIANLNGEFLAISDVCTHDGGDLGDGEVVDGCCVECPRHGGKFDLKTGDVTGPPPTVKIKTYEVKLEGDDIYVFLEEW</sequence>
<dbReference type="GO" id="GO:0051537">
    <property type="term" value="F:2 iron, 2 sulfur cluster binding"/>
    <property type="evidence" value="ECO:0007669"/>
    <property type="project" value="UniProtKB-KW"/>
</dbReference>
<gene>
    <name evidence="6" type="ORF">A3A78_02025</name>
</gene>
<organism evidence="6 7">
    <name type="scientific">candidate division WWE3 bacterium RIFCSPLOWO2_01_FULL_41_18</name>
    <dbReference type="NCBI Taxonomy" id="1802625"/>
    <lineage>
        <taxon>Bacteria</taxon>
        <taxon>Katanobacteria</taxon>
    </lineage>
</organism>
<dbReference type="SUPFAM" id="SSF50022">
    <property type="entry name" value="ISP domain"/>
    <property type="match status" value="1"/>
</dbReference>
<dbReference type="Pfam" id="PF00355">
    <property type="entry name" value="Rieske"/>
    <property type="match status" value="1"/>
</dbReference>
<dbReference type="PANTHER" id="PTHR21496:SF23">
    <property type="entry name" value="3-PHENYLPROPIONATE_CINNAMIC ACID DIOXYGENASE FERREDOXIN SUBUNIT"/>
    <property type="match status" value="1"/>
</dbReference>
<dbReference type="AlphaFoldDB" id="A0A1F4VF55"/>
<dbReference type="Gene3D" id="2.102.10.10">
    <property type="entry name" value="Rieske [2Fe-2S] iron-sulphur domain"/>
    <property type="match status" value="1"/>
</dbReference>
<protein>
    <recommendedName>
        <fullName evidence="5">Rieske domain-containing protein</fullName>
    </recommendedName>
</protein>
<evidence type="ECO:0000256" key="3">
    <source>
        <dbReference type="ARBA" id="ARBA00023004"/>
    </source>
</evidence>
<dbReference type="CDD" id="cd03528">
    <property type="entry name" value="Rieske_RO_ferredoxin"/>
    <property type="match status" value="1"/>
</dbReference>
<evidence type="ECO:0000256" key="1">
    <source>
        <dbReference type="ARBA" id="ARBA00022714"/>
    </source>
</evidence>
<evidence type="ECO:0000259" key="5">
    <source>
        <dbReference type="PROSITE" id="PS51296"/>
    </source>
</evidence>
<evidence type="ECO:0000313" key="6">
    <source>
        <dbReference type="EMBL" id="OGC55794.1"/>
    </source>
</evidence>
<proteinExistence type="predicted"/>
<evidence type="ECO:0000256" key="2">
    <source>
        <dbReference type="ARBA" id="ARBA00022723"/>
    </source>
</evidence>
<dbReference type="EMBL" id="MEVI01000001">
    <property type="protein sequence ID" value="OGC55794.1"/>
    <property type="molecule type" value="Genomic_DNA"/>
</dbReference>
<dbReference type="InterPro" id="IPR017941">
    <property type="entry name" value="Rieske_2Fe-2S"/>
</dbReference>
<feature type="domain" description="Rieske" evidence="5">
    <location>
        <begin position="5"/>
        <end position="101"/>
    </location>
</feature>
<reference evidence="6 7" key="1">
    <citation type="journal article" date="2016" name="Nat. Commun.">
        <title>Thousands of microbial genomes shed light on interconnected biogeochemical processes in an aquifer system.</title>
        <authorList>
            <person name="Anantharaman K."/>
            <person name="Brown C.T."/>
            <person name="Hug L.A."/>
            <person name="Sharon I."/>
            <person name="Castelle C.J."/>
            <person name="Probst A.J."/>
            <person name="Thomas B.C."/>
            <person name="Singh A."/>
            <person name="Wilkins M.J."/>
            <person name="Karaoz U."/>
            <person name="Brodie E.L."/>
            <person name="Williams K.H."/>
            <person name="Hubbard S.S."/>
            <person name="Banfield J.F."/>
        </authorList>
    </citation>
    <scope>NUCLEOTIDE SEQUENCE [LARGE SCALE GENOMIC DNA]</scope>
</reference>
<evidence type="ECO:0000313" key="7">
    <source>
        <dbReference type="Proteomes" id="UP000176504"/>
    </source>
</evidence>
<dbReference type="Proteomes" id="UP000176504">
    <property type="component" value="Unassembled WGS sequence"/>
</dbReference>
<name>A0A1F4VF55_UNCKA</name>